<organism evidence="2 3">
    <name type="scientific">Streptacidiphilus alkalitolerans</name>
    <dbReference type="NCBI Taxonomy" id="3342712"/>
    <lineage>
        <taxon>Bacteria</taxon>
        <taxon>Bacillati</taxon>
        <taxon>Actinomycetota</taxon>
        <taxon>Actinomycetes</taxon>
        <taxon>Kitasatosporales</taxon>
        <taxon>Streptomycetaceae</taxon>
        <taxon>Streptacidiphilus</taxon>
    </lineage>
</organism>
<comment type="caution">
    <text evidence="2">The sequence shown here is derived from an EMBL/GenBank/DDBJ whole genome shotgun (WGS) entry which is preliminary data.</text>
</comment>
<dbReference type="EMBL" id="JBHEZY010000012">
    <property type="protein sequence ID" value="MFC1434272.1"/>
    <property type="molecule type" value="Genomic_DNA"/>
</dbReference>
<sequence length="268" mass="28726">MTTTLATPAVTDALTPEQARRGILEAQAQKREAEQLAAALEERVRSGHADITPEQLASARESARFAELRITAAERRLAAAIEADLHARAAAQAARAREIAAEDTVELVAAFDTATQAIHDLVRIAGERCERIREVWFALRDVEEEMAAAGMPGMAKARHGVASNVGVLHLEGEPHPITATRPAVLIAAAAYAGAGLDGGHGYLAELHSELAAGQANVRRALAELPELVPHWQLTRVQWDALDYAGCEAANQQGRKPQGAIWPPQHTDH</sequence>
<reference evidence="2 3" key="1">
    <citation type="submission" date="2024-09" db="EMBL/GenBank/DDBJ databases">
        <authorList>
            <person name="Lee S.D."/>
        </authorList>
    </citation>
    <scope>NUCLEOTIDE SEQUENCE [LARGE SCALE GENOMIC DNA]</scope>
    <source>
        <strain evidence="2 3">N1-3</strain>
    </source>
</reference>
<dbReference type="Proteomes" id="UP001592530">
    <property type="component" value="Unassembled WGS sequence"/>
</dbReference>
<evidence type="ECO:0000313" key="2">
    <source>
        <dbReference type="EMBL" id="MFC1434272.1"/>
    </source>
</evidence>
<dbReference type="RefSeq" id="WP_380556653.1">
    <property type="nucleotide sequence ID" value="NZ_JBHEZY010000012.1"/>
</dbReference>
<proteinExistence type="predicted"/>
<keyword evidence="1" id="KW-0175">Coiled coil</keyword>
<protein>
    <recommendedName>
        <fullName evidence="4">DUF222 domain-containing protein</fullName>
    </recommendedName>
</protein>
<evidence type="ECO:0000313" key="3">
    <source>
        <dbReference type="Proteomes" id="UP001592530"/>
    </source>
</evidence>
<evidence type="ECO:0000256" key="1">
    <source>
        <dbReference type="SAM" id="Coils"/>
    </source>
</evidence>
<evidence type="ECO:0008006" key="4">
    <source>
        <dbReference type="Google" id="ProtNLM"/>
    </source>
</evidence>
<name>A0ABV6X8H6_9ACTN</name>
<gene>
    <name evidence="2" type="ORF">ACEZDB_26895</name>
</gene>
<feature type="coiled-coil region" evidence="1">
    <location>
        <begin position="23"/>
        <end position="83"/>
    </location>
</feature>
<accession>A0ABV6X8H6</accession>